<organism evidence="1 2">
    <name type="scientific">Actinoalloteichus hoggarensis</name>
    <dbReference type="NCBI Taxonomy" id="1470176"/>
    <lineage>
        <taxon>Bacteria</taxon>
        <taxon>Bacillati</taxon>
        <taxon>Actinomycetota</taxon>
        <taxon>Actinomycetes</taxon>
        <taxon>Pseudonocardiales</taxon>
        <taxon>Pseudonocardiaceae</taxon>
        <taxon>Actinoalloteichus</taxon>
    </lineage>
</organism>
<reference evidence="1 2" key="1">
    <citation type="submission" date="2017-07" db="EMBL/GenBank/DDBJ databases">
        <title>Complete genome sequence of Actinoalloteichus hoggarensis DSM 45943, type strain of Actinoalloteichus hoggarensis.</title>
        <authorList>
            <person name="Ruckert C."/>
            <person name="Nouioui I."/>
            <person name="Willmese J."/>
            <person name="van Wezel G."/>
            <person name="Klenk H.-P."/>
            <person name="Kalinowski J."/>
            <person name="Zotchev S.B."/>
        </authorList>
    </citation>
    <scope>NUCLEOTIDE SEQUENCE [LARGE SCALE GENOMIC DNA]</scope>
    <source>
        <strain evidence="1 2">DSM 45943</strain>
    </source>
</reference>
<gene>
    <name evidence="1" type="ORF">AHOG_06390</name>
</gene>
<dbReference type="KEGG" id="ahg:AHOG_06390"/>
<dbReference type="EMBL" id="CP022521">
    <property type="protein sequence ID" value="ASO18930.1"/>
    <property type="molecule type" value="Genomic_DNA"/>
</dbReference>
<accession>A0A221VZI3</accession>
<dbReference type="RefSeq" id="WP_093940535.1">
    <property type="nucleotide sequence ID" value="NZ_CP022521.1"/>
</dbReference>
<proteinExistence type="predicted"/>
<name>A0A221VZI3_9PSEU</name>
<dbReference type="OrthoDB" id="3694955at2"/>
<protein>
    <submittedName>
        <fullName evidence="1">Uncharacterized protein</fullName>
    </submittedName>
</protein>
<dbReference type="Proteomes" id="UP000204221">
    <property type="component" value="Chromosome"/>
</dbReference>
<keyword evidence="2" id="KW-1185">Reference proteome</keyword>
<evidence type="ECO:0000313" key="2">
    <source>
        <dbReference type="Proteomes" id="UP000204221"/>
    </source>
</evidence>
<sequence>MRDMVTVHITHDLPIRVMALPYAARVEIRFGKAFPVALVVDRDALHRLGGAVAEGIDALASADEHTRGPR</sequence>
<dbReference type="AlphaFoldDB" id="A0A221VZI3"/>
<evidence type="ECO:0000313" key="1">
    <source>
        <dbReference type="EMBL" id="ASO18930.1"/>
    </source>
</evidence>